<sequence>MGLSVILSSCEKEDILPDKVTTPTGPGTTTPPTTTTPPPATTPPPVNTTPPATGTGTLITRIGARVYTYDAQQRLTEVSYTYSPIQGYTVVYEGNKPVRLNYKGGSNYMLYTYEGDKVVEAKSYYGENLVNYHFKFEYDGDLLVKETQVSYARSDEGRLGITAYAYDAKGNLSKITTTWSTSNRVEDMGRPSVITFGNYDNQKHPESFIATGMYYLPGVKLFENNPGYRNPGYGKEFFSYSFNDKGYPVNRYTKLEAYPHVQPHVDSYEYK</sequence>
<gene>
    <name evidence="2" type="ORF">H8S84_04360</name>
</gene>
<feature type="compositionally biased region" description="Low complexity" evidence="1">
    <location>
        <begin position="20"/>
        <end position="33"/>
    </location>
</feature>
<name>A0A923SIV3_9BACT</name>
<comment type="caution">
    <text evidence="2">The sequence shown here is derived from an EMBL/GenBank/DDBJ whole genome shotgun (WGS) entry which is preliminary data.</text>
</comment>
<organism evidence="2 3">
    <name type="scientific">Pontibacter cellulosilyticus</name>
    <dbReference type="NCBI Taxonomy" id="1720253"/>
    <lineage>
        <taxon>Bacteria</taxon>
        <taxon>Pseudomonadati</taxon>
        <taxon>Bacteroidota</taxon>
        <taxon>Cytophagia</taxon>
        <taxon>Cytophagales</taxon>
        <taxon>Hymenobacteraceae</taxon>
        <taxon>Pontibacter</taxon>
    </lineage>
</organism>
<reference evidence="2" key="1">
    <citation type="submission" date="2020-08" db="EMBL/GenBank/DDBJ databases">
        <title>Pontibacter sp. SD6 16S ribosomal RNA gene Genome sequencing and assembly.</title>
        <authorList>
            <person name="Kang M."/>
        </authorList>
    </citation>
    <scope>NUCLEOTIDE SEQUENCE</scope>
    <source>
        <strain evidence="2">SD6</strain>
    </source>
</reference>
<proteinExistence type="predicted"/>
<accession>A0A923SIV3</accession>
<evidence type="ECO:0000313" key="2">
    <source>
        <dbReference type="EMBL" id="MBC5992066.1"/>
    </source>
</evidence>
<dbReference type="EMBL" id="JACRVF010000001">
    <property type="protein sequence ID" value="MBC5992066.1"/>
    <property type="molecule type" value="Genomic_DNA"/>
</dbReference>
<protein>
    <recommendedName>
        <fullName evidence="4">DUF4595 domain-containing protein</fullName>
    </recommendedName>
</protein>
<evidence type="ECO:0000313" key="3">
    <source>
        <dbReference type="Proteomes" id="UP000603640"/>
    </source>
</evidence>
<dbReference type="AlphaFoldDB" id="A0A923SIV3"/>
<evidence type="ECO:0000256" key="1">
    <source>
        <dbReference type="SAM" id="MobiDB-lite"/>
    </source>
</evidence>
<feature type="compositionally biased region" description="Pro residues" evidence="1">
    <location>
        <begin position="34"/>
        <end position="48"/>
    </location>
</feature>
<dbReference type="Proteomes" id="UP000603640">
    <property type="component" value="Unassembled WGS sequence"/>
</dbReference>
<keyword evidence="3" id="KW-1185">Reference proteome</keyword>
<evidence type="ECO:0008006" key="4">
    <source>
        <dbReference type="Google" id="ProtNLM"/>
    </source>
</evidence>
<feature type="region of interest" description="Disordered" evidence="1">
    <location>
        <begin position="14"/>
        <end position="53"/>
    </location>
</feature>